<feature type="region of interest" description="Disordered" evidence="1">
    <location>
        <begin position="85"/>
        <end position="111"/>
    </location>
</feature>
<dbReference type="AlphaFoldDB" id="E0RT47"/>
<dbReference type="HOGENOM" id="CLU_2195283_0_0_12"/>
<evidence type="ECO:0000313" key="2">
    <source>
        <dbReference type="EMBL" id="ADN02343.1"/>
    </source>
</evidence>
<sequence length="111" mass="12478">MSVSIYRVHIQWKDKELVIEARSLDLTHPYFVSIKDILLPEESSLIINPQADEVRKLIGDAHHLMFPFQKVTLIEELDEKKTRGPKIKAFPVTGEGVDEEDGGPGEGPKDG</sequence>
<protein>
    <recommendedName>
        <fullName evidence="4">DUF1820 family protein</fullName>
    </recommendedName>
</protein>
<reference key="1">
    <citation type="submission" date="2009-08" db="EMBL/GenBank/DDBJ databases">
        <title>The genome sequence of Spirochaeta thermophila DSM6192.</title>
        <authorList>
            <person name="Angelov A."/>
            <person name="Mientus M."/>
            <person name="Wittenberg S."/>
            <person name="Lehmann R."/>
            <person name="Liesegang H."/>
            <person name="Daniel R."/>
            <person name="Liebl W."/>
        </authorList>
    </citation>
    <scope>NUCLEOTIDE SEQUENCE</scope>
    <source>
        <strain>DSM 6192</strain>
    </source>
</reference>
<proteinExistence type="predicted"/>
<organism evidence="2 3">
    <name type="scientific">Winmispira thermophila (strain ATCC 49972 / DSM 6192 / RI 19.B1)</name>
    <name type="common">Spirochaeta thermophila</name>
    <dbReference type="NCBI Taxonomy" id="665571"/>
    <lineage>
        <taxon>Bacteria</taxon>
        <taxon>Pseudomonadati</taxon>
        <taxon>Spirochaetota</taxon>
        <taxon>Spirochaetia</taxon>
        <taxon>Winmispirales</taxon>
        <taxon>Winmispiraceae</taxon>
        <taxon>Winmispira</taxon>
    </lineage>
</organism>
<dbReference type="Proteomes" id="UP000001296">
    <property type="component" value="Chromosome"/>
</dbReference>
<evidence type="ECO:0000313" key="3">
    <source>
        <dbReference type="Proteomes" id="UP000001296"/>
    </source>
</evidence>
<dbReference type="PaxDb" id="665571-STHERM_c14030"/>
<dbReference type="EMBL" id="CP001698">
    <property type="protein sequence ID" value="ADN02343.1"/>
    <property type="molecule type" value="Genomic_DNA"/>
</dbReference>
<name>E0RT47_WINT6</name>
<accession>E0RT47</accession>
<dbReference type="Pfam" id="PF08850">
    <property type="entry name" value="DUF1820"/>
    <property type="match status" value="1"/>
</dbReference>
<dbReference type="eggNOG" id="COG4517">
    <property type="taxonomic scope" value="Bacteria"/>
</dbReference>
<dbReference type="KEGG" id="sta:STHERM_c14030"/>
<reference evidence="2 3" key="2">
    <citation type="journal article" date="2010" name="J. Bacteriol.">
        <title>Genome sequence of the polysaccharide-degrading, thermophilic anaerobe Spirochaeta thermophila DSM 6192.</title>
        <authorList>
            <person name="Angelov A."/>
            <person name="Liebl S."/>
            <person name="Ballschmiter M."/>
            <person name="Bomeke M."/>
            <person name="Lehmann R."/>
            <person name="Liesegang H."/>
            <person name="Daniel R."/>
            <person name="Liebl W."/>
        </authorList>
    </citation>
    <scope>NUCLEOTIDE SEQUENCE [LARGE SCALE GENOMIC DNA]</scope>
    <source>
        <strain evidence="3">ATCC 49972 / DSM 6192 / RI 19.B1</strain>
    </source>
</reference>
<gene>
    <name evidence="2" type="ordered locus">STHERM_c14030</name>
</gene>
<dbReference type="InterPro" id="IPR014949">
    <property type="entry name" value="DUF1820"/>
</dbReference>
<evidence type="ECO:0008006" key="4">
    <source>
        <dbReference type="Google" id="ProtNLM"/>
    </source>
</evidence>
<evidence type="ECO:0000256" key="1">
    <source>
        <dbReference type="SAM" id="MobiDB-lite"/>
    </source>
</evidence>